<protein>
    <submittedName>
        <fullName evidence="5">Tubulin-tyrosine ligase family protein</fullName>
    </submittedName>
</protein>
<keyword evidence="2" id="KW-0547">Nucleotide-binding</keyword>
<dbReference type="OrthoDB" id="202825at2759"/>
<keyword evidence="3" id="KW-0067">ATP-binding</keyword>
<dbReference type="Gene3D" id="3.30.470.20">
    <property type="entry name" value="ATP-grasp fold, B domain"/>
    <property type="match status" value="1"/>
</dbReference>
<evidence type="ECO:0000313" key="5">
    <source>
        <dbReference type="EMBL" id="EAY06127.1"/>
    </source>
</evidence>
<accession>A2EMH1</accession>
<dbReference type="GO" id="GO:0000226">
    <property type="term" value="P:microtubule cytoskeleton organization"/>
    <property type="evidence" value="ECO:0000318"/>
    <property type="project" value="GO_Central"/>
</dbReference>
<proteinExistence type="predicted"/>
<organism evidence="5 6">
    <name type="scientific">Trichomonas vaginalis (strain ATCC PRA-98 / G3)</name>
    <dbReference type="NCBI Taxonomy" id="412133"/>
    <lineage>
        <taxon>Eukaryota</taxon>
        <taxon>Metamonada</taxon>
        <taxon>Parabasalia</taxon>
        <taxon>Trichomonadida</taxon>
        <taxon>Trichomonadidae</taxon>
        <taxon>Trichomonas</taxon>
    </lineage>
</organism>
<dbReference type="GO" id="GO:0015631">
    <property type="term" value="F:tubulin binding"/>
    <property type="evidence" value="ECO:0000318"/>
    <property type="project" value="GO_Central"/>
</dbReference>
<dbReference type="VEuPathDB" id="TrichDB:TVAGG3_0499200"/>
<evidence type="ECO:0000313" key="6">
    <source>
        <dbReference type="Proteomes" id="UP000001542"/>
    </source>
</evidence>
<dbReference type="InParanoid" id="A2EMH1"/>
<dbReference type="PROSITE" id="PS51221">
    <property type="entry name" value="TTL"/>
    <property type="match status" value="1"/>
</dbReference>
<keyword evidence="1 5" id="KW-0436">Ligase</keyword>
<dbReference type="GO" id="GO:0036064">
    <property type="term" value="C:ciliary basal body"/>
    <property type="evidence" value="ECO:0000318"/>
    <property type="project" value="GO_Central"/>
</dbReference>
<reference evidence="5" key="2">
    <citation type="journal article" date="2007" name="Science">
        <title>Draft genome sequence of the sexually transmitted pathogen Trichomonas vaginalis.</title>
        <authorList>
            <person name="Carlton J.M."/>
            <person name="Hirt R.P."/>
            <person name="Silva J.C."/>
            <person name="Delcher A.L."/>
            <person name="Schatz M."/>
            <person name="Zhao Q."/>
            <person name="Wortman J.R."/>
            <person name="Bidwell S.L."/>
            <person name="Alsmark U.C.M."/>
            <person name="Besteiro S."/>
            <person name="Sicheritz-Ponten T."/>
            <person name="Noel C.J."/>
            <person name="Dacks J.B."/>
            <person name="Foster P.G."/>
            <person name="Simillion C."/>
            <person name="Van de Peer Y."/>
            <person name="Miranda-Saavedra D."/>
            <person name="Barton G.J."/>
            <person name="Westrop G.D."/>
            <person name="Mueller S."/>
            <person name="Dessi D."/>
            <person name="Fiori P.L."/>
            <person name="Ren Q."/>
            <person name="Paulsen I."/>
            <person name="Zhang H."/>
            <person name="Bastida-Corcuera F.D."/>
            <person name="Simoes-Barbosa A."/>
            <person name="Brown M.T."/>
            <person name="Hayes R.D."/>
            <person name="Mukherjee M."/>
            <person name="Okumura C.Y."/>
            <person name="Schneider R."/>
            <person name="Smith A.J."/>
            <person name="Vanacova S."/>
            <person name="Villalvazo M."/>
            <person name="Haas B.J."/>
            <person name="Pertea M."/>
            <person name="Feldblyum T.V."/>
            <person name="Utterback T.R."/>
            <person name="Shu C.L."/>
            <person name="Osoegawa K."/>
            <person name="de Jong P.J."/>
            <person name="Hrdy I."/>
            <person name="Horvathova L."/>
            <person name="Zubacova Z."/>
            <person name="Dolezal P."/>
            <person name="Malik S.B."/>
            <person name="Logsdon J.M. Jr."/>
            <person name="Henze K."/>
            <person name="Gupta A."/>
            <person name="Wang C.C."/>
            <person name="Dunne R.L."/>
            <person name="Upcroft J.A."/>
            <person name="Upcroft P."/>
            <person name="White O."/>
            <person name="Salzberg S.L."/>
            <person name="Tang P."/>
            <person name="Chiu C.-H."/>
            <person name="Lee Y.-S."/>
            <person name="Embley T.M."/>
            <person name="Coombs G.H."/>
            <person name="Mottram J.C."/>
            <person name="Tachezy J."/>
            <person name="Fraser-Liggett C.M."/>
            <person name="Johnson P.J."/>
        </authorList>
    </citation>
    <scope>NUCLEOTIDE SEQUENCE [LARGE SCALE GENOMIC DNA]</scope>
    <source>
        <strain evidence="5">G3</strain>
    </source>
</reference>
<sequence>MFDTYMTKPKQAENASPNQMVYDEDGHISQANEIPPKKSQNSSKITTATEFDGKSPFEVDSKANDAINMLRNRKYIIFDYPDDPADFNQTRETDKVYKYLQGSYNKKLVLDILKYNGFIPTDSMDFNIAWLSSPEVDELPASAKLQSINHFPYSKQILGNKAELTQIIQSNPNIGMFEYFYPKSYILPRDRDLLYRVMKSNPNKQYISKPPNGSCGHGIKLVNFSDFYSIQHGSVVSEYISRPLCIDGFKFDLRIYVLVTSWAPLRAFICKEGLARFATESYSTVTENPYSHLTNATLNKQGEHWCSDFKWKLTDLLNEVNHRFKHSQGEVMNSIIAVVSQALALAQPTMAPDKRYGVDIPFFELYGFDVLLDRDFNAYLLEINTYPSLNTDEEVDYEVKAPMVSQALSIAGILDMEYSELSNDANLLRVKPEFLDDIDDEIVRLEDERNEKTGSGFIRLFPAEFNDDLQQILDKPKYAMDKKKTSREKSEPLDPSVIGQAFNTKQGIDLLVAYLEELEIRINNKEVGKRTMMRLEAFLDAQGYQTKNDHTIMEMLKNYIQRASSWVDLIQNGKRIPPKVKAKILENGDAFVGQILVNTNMRRVKEVKLLFGL</sequence>
<reference evidence="5" key="1">
    <citation type="submission" date="2006-10" db="EMBL/GenBank/DDBJ databases">
        <authorList>
            <person name="Amadeo P."/>
            <person name="Zhao Q."/>
            <person name="Wortman J."/>
            <person name="Fraser-Liggett C."/>
            <person name="Carlton J."/>
        </authorList>
    </citation>
    <scope>NUCLEOTIDE SEQUENCE</scope>
    <source>
        <strain evidence="5">G3</strain>
    </source>
</reference>
<dbReference type="PANTHER" id="PTHR12241:SF147">
    <property type="entry name" value="TUBULIN POLYGLUTAMYLASE TTLL7"/>
    <property type="match status" value="1"/>
</dbReference>
<dbReference type="VEuPathDB" id="TrichDB:TVAG_067870"/>
<dbReference type="SMR" id="A2EMH1"/>
<name>A2EMH1_TRIV3</name>
<dbReference type="FunCoup" id="A2EMH1">
    <property type="interactions" value="1"/>
</dbReference>
<gene>
    <name evidence="5" type="ORF">TVAG_067870</name>
</gene>
<dbReference type="KEGG" id="tva:4764002"/>
<dbReference type="SUPFAM" id="SSF56059">
    <property type="entry name" value="Glutathione synthetase ATP-binding domain-like"/>
    <property type="match status" value="1"/>
</dbReference>
<dbReference type="Proteomes" id="UP000001542">
    <property type="component" value="Unassembled WGS sequence"/>
</dbReference>
<dbReference type="EMBL" id="DS113431">
    <property type="protein sequence ID" value="EAY06127.1"/>
    <property type="molecule type" value="Genomic_DNA"/>
</dbReference>
<dbReference type="GO" id="GO:0005524">
    <property type="term" value="F:ATP binding"/>
    <property type="evidence" value="ECO:0007669"/>
    <property type="project" value="UniProtKB-KW"/>
</dbReference>
<feature type="region of interest" description="Disordered" evidence="4">
    <location>
        <begin position="26"/>
        <end position="46"/>
    </location>
</feature>
<dbReference type="GO" id="GO:0070740">
    <property type="term" value="F:tubulin-glutamic acid ligase activity"/>
    <property type="evidence" value="ECO:0000318"/>
    <property type="project" value="GO_Central"/>
</dbReference>
<evidence type="ECO:0000256" key="3">
    <source>
        <dbReference type="ARBA" id="ARBA00022840"/>
    </source>
</evidence>
<evidence type="ECO:0000256" key="1">
    <source>
        <dbReference type="ARBA" id="ARBA00022598"/>
    </source>
</evidence>
<dbReference type="PANTHER" id="PTHR12241">
    <property type="entry name" value="TUBULIN POLYGLUTAMYLASE"/>
    <property type="match status" value="1"/>
</dbReference>
<dbReference type="Pfam" id="PF03133">
    <property type="entry name" value="TTL"/>
    <property type="match status" value="1"/>
</dbReference>
<dbReference type="AlphaFoldDB" id="A2EMH1"/>
<evidence type="ECO:0000256" key="2">
    <source>
        <dbReference type="ARBA" id="ARBA00022741"/>
    </source>
</evidence>
<dbReference type="RefSeq" id="XP_001318350.1">
    <property type="nucleotide sequence ID" value="XM_001318315.1"/>
</dbReference>
<dbReference type="eggNOG" id="KOG2157">
    <property type="taxonomic scope" value="Eukaryota"/>
</dbReference>
<dbReference type="InterPro" id="IPR004344">
    <property type="entry name" value="TTL/TTLL_fam"/>
</dbReference>
<evidence type="ECO:0000256" key="4">
    <source>
        <dbReference type="SAM" id="MobiDB-lite"/>
    </source>
</evidence>
<keyword evidence="6" id="KW-1185">Reference proteome</keyword>